<evidence type="ECO:0000313" key="4">
    <source>
        <dbReference type="Proteomes" id="UP000294856"/>
    </source>
</evidence>
<dbReference type="STRING" id="1210063.GCA_001612665_05052"/>
<dbReference type="InterPro" id="IPR006311">
    <property type="entry name" value="TAT_signal"/>
</dbReference>
<keyword evidence="2" id="KW-0732">Signal</keyword>
<dbReference type="OrthoDB" id="10000017at2"/>
<accession>A0A4R1FFT5</accession>
<proteinExistence type="predicted"/>
<evidence type="ECO:0000256" key="2">
    <source>
        <dbReference type="SAM" id="SignalP"/>
    </source>
</evidence>
<keyword evidence="4" id="KW-1185">Reference proteome</keyword>
<organism evidence="3 4">
    <name type="scientific">Nocardia alba</name>
    <dbReference type="NCBI Taxonomy" id="225051"/>
    <lineage>
        <taxon>Bacteria</taxon>
        <taxon>Bacillati</taxon>
        <taxon>Actinomycetota</taxon>
        <taxon>Actinomycetes</taxon>
        <taxon>Mycobacteriales</taxon>
        <taxon>Nocardiaceae</taxon>
        <taxon>Nocardia</taxon>
    </lineage>
</organism>
<dbReference type="Proteomes" id="UP000294856">
    <property type="component" value="Unassembled WGS sequence"/>
</dbReference>
<dbReference type="EMBL" id="SMFR01000005">
    <property type="protein sequence ID" value="TCJ93646.1"/>
    <property type="molecule type" value="Genomic_DNA"/>
</dbReference>
<comment type="caution">
    <text evidence="3">The sequence shown here is derived from an EMBL/GenBank/DDBJ whole genome shotgun (WGS) entry which is preliminary data.</text>
</comment>
<dbReference type="AlphaFoldDB" id="A0A4R1FFT5"/>
<gene>
    <name evidence="3" type="ORF">DFR71_5496</name>
</gene>
<dbReference type="RefSeq" id="WP_067456188.1">
    <property type="nucleotide sequence ID" value="NZ_SMFR01000005.1"/>
</dbReference>
<feature type="compositionally biased region" description="Polar residues" evidence="1">
    <location>
        <begin position="132"/>
        <end position="141"/>
    </location>
</feature>
<protein>
    <submittedName>
        <fullName evidence="3">Uncharacterized protein</fullName>
    </submittedName>
</protein>
<feature type="region of interest" description="Disordered" evidence="1">
    <location>
        <begin position="111"/>
        <end position="141"/>
    </location>
</feature>
<evidence type="ECO:0000256" key="1">
    <source>
        <dbReference type="SAM" id="MobiDB-lite"/>
    </source>
</evidence>
<feature type="region of interest" description="Disordered" evidence="1">
    <location>
        <begin position="50"/>
        <end position="79"/>
    </location>
</feature>
<dbReference type="PROSITE" id="PS51318">
    <property type="entry name" value="TAT"/>
    <property type="match status" value="1"/>
</dbReference>
<name>A0A4R1FFT5_9NOCA</name>
<feature type="chain" id="PRO_5039700681" evidence="2">
    <location>
        <begin position="27"/>
        <end position="141"/>
    </location>
</feature>
<feature type="signal peptide" evidence="2">
    <location>
        <begin position="1"/>
        <end position="26"/>
    </location>
</feature>
<reference evidence="3 4" key="1">
    <citation type="submission" date="2019-03" db="EMBL/GenBank/DDBJ databases">
        <title>Genomic Encyclopedia of Type Strains, Phase IV (KMG-IV): sequencing the most valuable type-strain genomes for metagenomic binning, comparative biology and taxonomic classification.</title>
        <authorList>
            <person name="Goeker M."/>
        </authorList>
    </citation>
    <scope>NUCLEOTIDE SEQUENCE [LARGE SCALE GENOMIC DNA]</scope>
    <source>
        <strain evidence="3 4">DSM 44684</strain>
    </source>
</reference>
<sequence length="141" mass="14073">MTALSTRHRVKAAALLGGAAVITATATGVASADPGERPDDGRATTIICTAPGGENLPELPPLPAVPGVRIERTAPGGQESGRIHIERAAPGNPAPPLDGPAQCQRIHSDGERTVVPAPGGFADVVPAPATGSADTQPAQPF</sequence>
<evidence type="ECO:0000313" key="3">
    <source>
        <dbReference type="EMBL" id="TCJ93646.1"/>
    </source>
</evidence>